<keyword evidence="14" id="KW-1185">Reference proteome</keyword>
<evidence type="ECO:0000256" key="4">
    <source>
        <dbReference type="ARBA" id="ARBA00009761"/>
    </source>
</evidence>
<evidence type="ECO:0000256" key="7">
    <source>
        <dbReference type="ARBA" id="ARBA00023128"/>
    </source>
</evidence>
<evidence type="ECO:0000256" key="6">
    <source>
        <dbReference type="ARBA" id="ARBA00023008"/>
    </source>
</evidence>
<comment type="similarity">
    <text evidence="3">Belongs to the COX17 family.</text>
</comment>
<comment type="subcellular location">
    <subcellularLocation>
        <location evidence="2">Mitochondrion intermembrane space</location>
    </subcellularLocation>
    <subcellularLocation>
        <location evidence="1">Nucleus</location>
    </subcellularLocation>
</comment>
<dbReference type="PROSITE" id="PS51808">
    <property type="entry name" value="CHCH"/>
    <property type="match status" value="1"/>
</dbReference>
<keyword evidence="6 11" id="KW-0186">Copper</keyword>
<evidence type="ECO:0000256" key="5">
    <source>
        <dbReference type="ARBA" id="ARBA00022723"/>
    </source>
</evidence>
<gene>
    <name evidence="13" type="ORF">PXEA_LOCUS15724</name>
</gene>
<dbReference type="GO" id="GO:0005758">
    <property type="term" value="C:mitochondrial intermembrane space"/>
    <property type="evidence" value="ECO:0007669"/>
    <property type="project" value="UniProtKB-SubCell"/>
</dbReference>
<dbReference type="GO" id="GO:0003677">
    <property type="term" value="F:DNA binding"/>
    <property type="evidence" value="ECO:0007669"/>
    <property type="project" value="InterPro"/>
</dbReference>
<dbReference type="Pfam" id="PF05051">
    <property type="entry name" value="COX17"/>
    <property type="match status" value="1"/>
</dbReference>
<evidence type="ECO:0000313" key="14">
    <source>
        <dbReference type="Proteomes" id="UP000784294"/>
    </source>
</evidence>
<dbReference type="InterPro" id="IPR007745">
    <property type="entry name" value="Cyt_c_oxidase_Cu-chaperone"/>
</dbReference>
<dbReference type="InterPro" id="IPR009069">
    <property type="entry name" value="Cys_alpha_HP_mot_SF"/>
</dbReference>
<dbReference type="GO" id="GO:0005507">
    <property type="term" value="F:copper ion binding"/>
    <property type="evidence" value="ECO:0007669"/>
    <property type="project" value="InterPro"/>
</dbReference>
<evidence type="ECO:0000313" key="13">
    <source>
        <dbReference type="EMBL" id="VEL22284.1"/>
    </source>
</evidence>
<protein>
    <recommendedName>
        <fullName evidence="15">Cytochrome c oxidase copper chaperone</fullName>
    </recommendedName>
</protein>
<dbReference type="GO" id="GO:0031981">
    <property type="term" value="C:nuclear lumen"/>
    <property type="evidence" value="ECO:0007669"/>
    <property type="project" value="UniProtKB-ARBA"/>
</dbReference>
<dbReference type="AlphaFoldDB" id="A0A3S4ZXH1"/>
<dbReference type="Proteomes" id="UP000784294">
    <property type="component" value="Unassembled WGS sequence"/>
</dbReference>
<comment type="similarity">
    <text evidence="4">Belongs to the replication factor A protein 3 family.</text>
</comment>
<proteinExistence type="inferred from homology"/>
<evidence type="ECO:0000256" key="2">
    <source>
        <dbReference type="ARBA" id="ARBA00004569"/>
    </source>
</evidence>
<evidence type="ECO:0000256" key="3">
    <source>
        <dbReference type="ARBA" id="ARBA00009241"/>
    </source>
</evidence>
<comment type="caution">
    <text evidence="13">The sequence shown here is derived from an EMBL/GenBank/DDBJ whole genome shotgun (WGS) entry which is preliminary data.</text>
</comment>
<evidence type="ECO:0000256" key="1">
    <source>
        <dbReference type="ARBA" id="ARBA00004123"/>
    </source>
</evidence>
<dbReference type="GO" id="GO:0006260">
    <property type="term" value="P:DNA replication"/>
    <property type="evidence" value="ECO:0007669"/>
    <property type="project" value="InterPro"/>
</dbReference>
<sequence length="190" mass="21264">MSSSSSYPSLKAGSAENSKSPKMCCMCPETRKRRDECIISKGEEQCFDLIEAHKRCLREFGLNMSEKAEMRYGARFRVLGTMLPSLVNREVCIIGKAIQVASSGQSLLVRCVDGPEVQCHLLSPLQTSPENFIVEVQGRVVDNRGQTLEATADVIIFSHEMTEKFNESLYSQCVQMTADYDRFYVQPMGA</sequence>
<dbReference type="Gene3D" id="1.10.287.1130">
    <property type="entry name" value="CytochromE C oxidase copper chaperone"/>
    <property type="match status" value="1"/>
</dbReference>
<feature type="region of interest" description="Disordered" evidence="12">
    <location>
        <begin position="1"/>
        <end position="22"/>
    </location>
</feature>
<dbReference type="PANTHER" id="PTHR16719">
    <property type="entry name" value="CYTOCHROME C OXIDASE COPPER CHAPERONE"/>
    <property type="match status" value="1"/>
</dbReference>
<keyword evidence="10" id="KW-0539">Nucleus</keyword>
<dbReference type="Pfam" id="PF08661">
    <property type="entry name" value="Rep_fac-A_3"/>
    <property type="match status" value="1"/>
</dbReference>
<dbReference type="GO" id="GO:0016531">
    <property type="term" value="F:copper chaperone activity"/>
    <property type="evidence" value="ECO:0007669"/>
    <property type="project" value="InterPro"/>
</dbReference>
<dbReference type="PANTHER" id="PTHR16719:SF0">
    <property type="entry name" value="CYTOCHROME C OXIDASE COPPER CHAPERONE"/>
    <property type="match status" value="1"/>
</dbReference>
<accession>A0A3S4ZXH1</accession>
<keyword evidence="8" id="KW-1015">Disulfide bond</keyword>
<feature type="binding site" evidence="11">
    <location>
        <position position="24"/>
    </location>
    <ligand>
        <name>Cu cation</name>
        <dbReference type="ChEBI" id="CHEBI:23378"/>
    </ligand>
</feature>
<evidence type="ECO:0000256" key="12">
    <source>
        <dbReference type="SAM" id="MobiDB-lite"/>
    </source>
</evidence>
<dbReference type="InterPro" id="IPR013970">
    <property type="entry name" value="Rfa2"/>
</dbReference>
<organism evidence="13 14">
    <name type="scientific">Protopolystoma xenopodis</name>
    <dbReference type="NCBI Taxonomy" id="117903"/>
    <lineage>
        <taxon>Eukaryota</taxon>
        <taxon>Metazoa</taxon>
        <taxon>Spiralia</taxon>
        <taxon>Lophotrochozoa</taxon>
        <taxon>Platyhelminthes</taxon>
        <taxon>Monogenea</taxon>
        <taxon>Polyopisthocotylea</taxon>
        <taxon>Polystomatidea</taxon>
        <taxon>Polystomatidae</taxon>
        <taxon>Protopolystoma</taxon>
    </lineage>
</organism>
<reference evidence="13" key="1">
    <citation type="submission" date="2018-11" db="EMBL/GenBank/DDBJ databases">
        <authorList>
            <consortium name="Pathogen Informatics"/>
        </authorList>
    </citation>
    <scope>NUCLEOTIDE SEQUENCE</scope>
</reference>
<evidence type="ECO:0000256" key="10">
    <source>
        <dbReference type="ARBA" id="ARBA00023242"/>
    </source>
</evidence>
<dbReference type="GO" id="GO:0006310">
    <property type="term" value="P:DNA recombination"/>
    <property type="evidence" value="ECO:0007669"/>
    <property type="project" value="InterPro"/>
</dbReference>
<dbReference type="EMBL" id="CAAALY010055599">
    <property type="protein sequence ID" value="VEL22284.1"/>
    <property type="molecule type" value="Genomic_DNA"/>
</dbReference>
<name>A0A3S4ZXH1_9PLAT</name>
<feature type="binding site" evidence="11">
    <location>
        <position position="25"/>
    </location>
    <ligand>
        <name>Cu cation</name>
        <dbReference type="ChEBI" id="CHEBI:23378"/>
    </ligand>
</feature>
<keyword evidence="9" id="KW-0143">Chaperone</keyword>
<keyword evidence="5 11" id="KW-0479">Metal-binding</keyword>
<dbReference type="GO" id="GO:0006281">
    <property type="term" value="P:DNA repair"/>
    <property type="evidence" value="ECO:0007669"/>
    <property type="project" value="InterPro"/>
</dbReference>
<dbReference type="InterPro" id="IPR012340">
    <property type="entry name" value="NA-bd_OB-fold"/>
</dbReference>
<evidence type="ECO:0000256" key="11">
    <source>
        <dbReference type="PIRSR" id="PIRSR607745-1"/>
    </source>
</evidence>
<dbReference type="OrthoDB" id="188186at2759"/>
<evidence type="ECO:0000256" key="9">
    <source>
        <dbReference type="ARBA" id="ARBA00023186"/>
    </source>
</evidence>
<dbReference type="Gene3D" id="2.40.50.140">
    <property type="entry name" value="Nucleic acid-binding proteins"/>
    <property type="match status" value="1"/>
</dbReference>
<dbReference type="SUPFAM" id="SSF47072">
    <property type="entry name" value="Cysteine alpha-hairpin motif"/>
    <property type="match status" value="1"/>
</dbReference>
<evidence type="ECO:0008006" key="15">
    <source>
        <dbReference type="Google" id="ProtNLM"/>
    </source>
</evidence>
<keyword evidence="7" id="KW-0496">Mitochondrion</keyword>
<evidence type="ECO:0000256" key="8">
    <source>
        <dbReference type="ARBA" id="ARBA00023157"/>
    </source>
</evidence>
<dbReference type="SUPFAM" id="SSF50249">
    <property type="entry name" value="Nucleic acid-binding proteins"/>
    <property type="match status" value="1"/>
</dbReference>